<dbReference type="AlphaFoldDB" id="A0A401IE78"/>
<organism evidence="2 3">
    <name type="scientific">Aphanothece sacrum FPU1</name>
    <dbReference type="NCBI Taxonomy" id="1920663"/>
    <lineage>
        <taxon>Bacteria</taxon>
        <taxon>Bacillati</taxon>
        <taxon>Cyanobacteriota</taxon>
        <taxon>Cyanophyceae</taxon>
        <taxon>Oscillatoriophycideae</taxon>
        <taxon>Chroococcales</taxon>
        <taxon>Aphanothecaceae</taxon>
        <taxon>Aphanothece</taxon>
    </lineage>
</organism>
<sequence length="244" mass="27770">MQCQWINNHPTDLSKINHTINPQLSQTNEENPVHFQTKFAGYMEMYSDVQSVGHYLNAHQGWFCHCAAPMKTKSLDNNGYVLTIGQFASFGYEVEPKLAVVLEQPKDGVYKMYSIPLPDEPSLGYEVDYQAVMRLTEIPTNLAGDGLVKAYRKQGLSQVPDVITRVEWQLEMDVAVQFPKFIYKLPLSLIQTTGDRLLSQIVRQISPGLTYKVQQDFHDKQSLPLPPKSSRHLERLGELQEKSA</sequence>
<reference evidence="3" key="1">
    <citation type="submission" date="2017-05" db="EMBL/GenBank/DDBJ databases">
        <title>Physiological properties and genetic analysis related to exopolysaccharide production of fresh-water unicellular cyanobacterium Aphanothece sacrum, Suizenji Nori, that has been cultured as a food source in Japan.</title>
        <authorList>
            <person name="Kanesaki Y."/>
            <person name="Yoshikawa S."/>
            <person name="Ohki K."/>
        </authorList>
    </citation>
    <scope>NUCLEOTIDE SEQUENCE [LARGE SCALE GENOMIC DNA]</scope>
    <source>
        <strain evidence="3">FPU1</strain>
    </source>
</reference>
<feature type="region of interest" description="Disordered" evidence="1">
    <location>
        <begin position="220"/>
        <end position="244"/>
    </location>
</feature>
<dbReference type="RefSeq" id="WP_124972234.1">
    <property type="nucleotide sequence ID" value="NZ_BDQK01000003.1"/>
</dbReference>
<protein>
    <submittedName>
        <fullName evidence="2">Uncharacterized protein</fullName>
    </submittedName>
</protein>
<dbReference type="EMBL" id="BDQK01000003">
    <property type="protein sequence ID" value="GBF79519.1"/>
    <property type="molecule type" value="Genomic_DNA"/>
</dbReference>
<name>A0A401IE78_APHSA</name>
<evidence type="ECO:0000256" key="1">
    <source>
        <dbReference type="SAM" id="MobiDB-lite"/>
    </source>
</evidence>
<keyword evidence="3" id="KW-1185">Reference proteome</keyword>
<dbReference type="Proteomes" id="UP000287247">
    <property type="component" value="Unassembled WGS sequence"/>
</dbReference>
<dbReference type="OrthoDB" id="456116at2"/>
<dbReference type="InterPro" id="IPR018971">
    <property type="entry name" value="DUF1997"/>
</dbReference>
<evidence type="ECO:0000313" key="2">
    <source>
        <dbReference type="EMBL" id="GBF79519.1"/>
    </source>
</evidence>
<accession>A0A401IE78</accession>
<gene>
    <name evidence="2" type="ORF">AsFPU1_0915</name>
</gene>
<proteinExistence type="predicted"/>
<feature type="compositionally biased region" description="Basic and acidic residues" evidence="1">
    <location>
        <begin position="231"/>
        <end position="244"/>
    </location>
</feature>
<evidence type="ECO:0000313" key="3">
    <source>
        <dbReference type="Proteomes" id="UP000287247"/>
    </source>
</evidence>
<comment type="caution">
    <text evidence="2">The sequence shown here is derived from an EMBL/GenBank/DDBJ whole genome shotgun (WGS) entry which is preliminary data.</text>
</comment>
<dbReference type="Pfam" id="PF09366">
    <property type="entry name" value="DUF1997"/>
    <property type="match status" value="1"/>
</dbReference>